<dbReference type="Gramene" id="PRQ45870">
    <property type="protein sequence ID" value="PRQ45870"/>
    <property type="gene ID" value="RchiOBHm_Chr3g0496361"/>
</dbReference>
<dbReference type="STRING" id="74649.A0A2P6RHG0"/>
<accession>A0A2P6RHG0</accession>
<comment type="caution">
    <text evidence="2">The sequence shown here is derived from an EMBL/GenBank/DDBJ whole genome shotgun (WGS) entry which is preliminary data.</text>
</comment>
<dbReference type="OMA" id="KHANTAM"/>
<proteinExistence type="predicted"/>
<feature type="transmembrane region" description="Helical" evidence="1">
    <location>
        <begin position="88"/>
        <end position="116"/>
    </location>
</feature>
<gene>
    <name evidence="2" type="ORF">RchiOBHm_Chr3g0496361</name>
</gene>
<evidence type="ECO:0000313" key="2">
    <source>
        <dbReference type="EMBL" id="PRQ45870.1"/>
    </source>
</evidence>
<evidence type="ECO:0000256" key="1">
    <source>
        <dbReference type="SAM" id="Phobius"/>
    </source>
</evidence>
<organism evidence="2 3">
    <name type="scientific">Rosa chinensis</name>
    <name type="common">China rose</name>
    <dbReference type="NCBI Taxonomy" id="74649"/>
    <lineage>
        <taxon>Eukaryota</taxon>
        <taxon>Viridiplantae</taxon>
        <taxon>Streptophyta</taxon>
        <taxon>Embryophyta</taxon>
        <taxon>Tracheophyta</taxon>
        <taxon>Spermatophyta</taxon>
        <taxon>Magnoliopsida</taxon>
        <taxon>eudicotyledons</taxon>
        <taxon>Gunneridae</taxon>
        <taxon>Pentapetalae</taxon>
        <taxon>rosids</taxon>
        <taxon>fabids</taxon>
        <taxon>Rosales</taxon>
        <taxon>Rosaceae</taxon>
        <taxon>Rosoideae</taxon>
        <taxon>Rosoideae incertae sedis</taxon>
        <taxon>Rosa</taxon>
    </lineage>
</organism>
<keyword evidence="1" id="KW-1133">Transmembrane helix</keyword>
<dbReference type="PANTHER" id="PTHR31860:SF5">
    <property type="entry name" value="ARGH (DUF639)"/>
    <property type="match status" value="1"/>
</dbReference>
<dbReference type="Proteomes" id="UP000238479">
    <property type="component" value="Chromosome 3"/>
</dbReference>
<keyword evidence="3" id="KW-1185">Reference proteome</keyword>
<protein>
    <submittedName>
        <fullName evidence="2">Uncharacterized protein</fullName>
    </submittedName>
</protein>
<keyword evidence="1" id="KW-0812">Transmembrane</keyword>
<dbReference type="InterPro" id="IPR006927">
    <property type="entry name" value="DUF639"/>
</dbReference>
<feature type="transmembrane region" description="Helical" evidence="1">
    <location>
        <begin position="187"/>
        <end position="214"/>
    </location>
</feature>
<keyword evidence="1" id="KW-0472">Membrane</keyword>
<dbReference type="Pfam" id="PF04842">
    <property type="entry name" value="DUF639"/>
    <property type="match status" value="1"/>
</dbReference>
<dbReference type="PANTHER" id="PTHR31860">
    <property type="entry name" value="HEAT-INDUCIBLE TRANSCRIPTION REPRESSOR (DUF639)-RELATED"/>
    <property type="match status" value="1"/>
</dbReference>
<name>A0A2P6RHG0_ROSCH</name>
<dbReference type="AlphaFoldDB" id="A0A2P6RHG0"/>
<sequence length="268" mass="30841">MPPVISQPAYFPYFSFSIYKCPSYFNLWAYHFLQVLSYNPWEFILFSEDEFPRIVGQYLEKVELLKPLRNEWSWFEEVLTWERPATTLIVIGAALIVTYKEWVGKAIAAFLVWVVAKMIRARQERIDEKCNELVVYTASEQTTVENIVSAQHGVQTVHEIVKKANVSVLKLWSIFISKARKHANTAMLVLTAASIFLAVVPMKVFIMGALLYYFTMTLVSKLGKSEGNNQGFTRRLKEWWDSIPVIPVYVVDEVPNSPNRIKCAQAEG</sequence>
<reference evidence="2 3" key="1">
    <citation type="journal article" date="2018" name="Nat. Genet.">
        <title>The Rosa genome provides new insights in the design of modern roses.</title>
        <authorList>
            <person name="Bendahmane M."/>
        </authorList>
    </citation>
    <scope>NUCLEOTIDE SEQUENCE [LARGE SCALE GENOMIC DNA]</scope>
    <source>
        <strain evidence="3">cv. Old Blush</strain>
    </source>
</reference>
<evidence type="ECO:0000313" key="3">
    <source>
        <dbReference type="Proteomes" id="UP000238479"/>
    </source>
</evidence>
<dbReference type="EMBL" id="PDCK01000041">
    <property type="protein sequence ID" value="PRQ45870.1"/>
    <property type="molecule type" value="Genomic_DNA"/>
</dbReference>